<evidence type="ECO:0008006" key="3">
    <source>
        <dbReference type="Google" id="ProtNLM"/>
    </source>
</evidence>
<dbReference type="Gene3D" id="2.60.40.790">
    <property type="match status" value="1"/>
</dbReference>
<dbReference type="EMBL" id="HE573025">
    <property type="protein sequence ID" value="CCC50836.1"/>
    <property type="molecule type" value="Genomic_DNA"/>
</dbReference>
<protein>
    <recommendedName>
        <fullName evidence="3">CS domain-containing protein</fullName>
    </recommendedName>
</protein>
<dbReference type="InterPro" id="IPR008978">
    <property type="entry name" value="HSP20-like_chaperone"/>
</dbReference>
<accession>G0U3H9</accession>
<evidence type="ECO:0000313" key="2">
    <source>
        <dbReference type="EMBL" id="CCC50836.1"/>
    </source>
</evidence>
<dbReference type="SUPFAM" id="SSF49764">
    <property type="entry name" value="HSP20-like chaperones"/>
    <property type="match status" value="1"/>
</dbReference>
<gene>
    <name evidence="2" type="ORF">TVY486_0906570</name>
</gene>
<dbReference type="AlphaFoldDB" id="G0U3H9"/>
<sequence>MPGIDYSKWNKICDSDDSDEENRIGKPSVTRLEYPSRVTLAPDGVRVDVVPPQATVSPFKGERRPTVACGVPMHSAGCVASECKASSNSTGHSPSTFPCAQTAVGEAKCVNEDKDKDEDEDRMMYQNLTRNGGCEARSHLWSQTRDTASVSFIMPSMQTRAKDIYNFRIFTEEQSNHSSAYFIAFGVKGAAGEHRFQLRYSVKVDEEVVEGCWQLHTLATMSLRLLVVQLVKEPLGLGMFLWWDRCFVTDTTVVDTTKISGRSSSETKRAEGFRESWAKAHDEFRRWVTERQERRLSCDDSDEKIASEGEEDDDTFAADNTRQRG</sequence>
<dbReference type="VEuPathDB" id="TriTrypDB:TvY486_0906570"/>
<proteinExistence type="predicted"/>
<name>G0U3H9_TRYVY</name>
<evidence type="ECO:0000256" key="1">
    <source>
        <dbReference type="SAM" id="MobiDB-lite"/>
    </source>
</evidence>
<feature type="compositionally biased region" description="Basic and acidic residues" evidence="1">
    <location>
        <begin position="292"/>
        <end position="307"/>
    </location>
</feature>
<feature type="region of interest" description="Disordered" evidence="1">
    <location>
        <begin position="292"/>
        <end position="325"/>
    </location>
</feature>
<organism evidence="2">
    <name type="scientific">Trypanosoma vivax (strain Y486)</name>
    <dbReference type="NCBI Taxonomy" id="1055687"/>
    <lineage>
        <taxon>Eukaryota</taxon>
        <taxon>Discoba</taxon>
        <taxon>Euglenozoa</taxon>
        <taxon>Kinetoplastea</taxon>
        <taxon>Metakinetoplastina</taxon>
        <taxon>Trypanosomatida</taxon>
        <taxon>Trypanosomatidae</taxon>
        <taxon>Trypanosoma</taxon>
        <taxon>Duttonella</taxon>
    </lineage>
</organism>
<reference evidence="2" key="1">
    <citation type="journal article" date="2012" name="Proc. Natl. Acad. Sci. U.S.A.">
        <title>Antigenic diversity is generated by distinct evolutionary mechanisms in African trypanosome species.</title>
        <authorList>
            <person name="Jackson A.P."/>
            <person name="Berry A."/>
            <person name="Aslett M."/>
            <person name="Allison H.C."/>
            <person name="Burton P."/>
            <person name="Vavrova-Anderson J."/>
            <person name="Brown R."/>
            <person name="Browne H."/>
            <person name="Corton N."/>
            <person name="Hauser H."/>
            <person name="Gamble J."/>
            <person name="Gilderthorp R."/>
            <person name="Marcello L."/>
            <person name="McQuillan J."/>
            <person name="Otto T.D."/>
            <person name="Quail M.A."/>
            <person name="Sanders M.J."/>
            <person name="van Tonder A."/>
            <person name="Ginger M.L."/>
            <person name="Field M.C."/>
            <person name="Barry J.D."/>
            <person name="Hertz-Fowler C."/>
            <person name="Berriman M."/>
        </authorList>
    </citation>
    <scope>NUCLEOTIDE SEQUENCE</scope>
    <source>
        <strain evidence="2">Y486</strain>
    </source>
</reference>